<gene>
    <name evidence="2" type="ORF">PHJA_002899500</name>
</gene>
<name>A0A830DIQ9_9LAMI</name>
<dbReference type="AlphaFoldDB" id="A0A830DIQ9"/>
<reference evidence="2" key="1">
    <citation type="submission" date="2020-07" db="EMBL/GenBank/DDBJ databases">
        <title>Ethylene signaling mediates host invasion by parasitic plants.</title>
        <authorList>
            <person name="Yoshida S."/>
        </authorList>
    </citation>
    <scope>NUCLEOTIDE SEQUENCE</scope>
    <source>
        <strain evidence="2">Okayama</strain>
    </source>
</reference>
<evidence type="ECO:0000256" key="1">
    <source>
        <dbReference type="SAM" id="MobiDB-lite"/>
    </source>
</evidence>
<dbReference type="Proteomes" id="UP000653305">
    <property type="component" value="Unassembled WGS sequence"/>
</dbReference>
<feature type="region of interest" description="Disordered" evidence="1">
    <location>
        <begin position="1"/>
        <end position="162"/>
    </location>
</feature>
<dbReference type="GO" id="GO:0016853">
    <property type="term" value="F:isomerase activity"/>
    <property type="evidence" value="ECO:0007669"/>
    <property type="project" value="UniProtKB-KW"/>
</dbReference>
<evidence type="ECO:0000313" key="3">
    <source>
        <dbReference type="Proteomes" id="UP000653305"/>
    </source>
</evidence>
<keyword evidence="3" id="KW-1185">Reference proteome</keyword>
<feature type="compositionally biased region" description="Polar residues" evidence="1">
    <location>
        <begin position="92"/>
        <end position="101"/>
    </location>
</feature>
<dbReference type="EMBL" id="BMAC01001566">
    <property type="protein sequence ID" value="GFQ07554.1"/>
    <property type="molecule type" value="Genomic_DNA"/>
</dbReference>
<proteinExistence type="predicted"/>
<sequence length="162" mass="18037">MEAISPPEMAPEASRSTNPSSPTRTLSRSTPALAFCPWRKPDLGPMDPTHPPLPLPPPFGQVATKHQVAAKETRLTPHPPKMAQPHHPHQKQVGSTFQVSLETPKVTPPKFPLQPLQQAREGQHQPPNLSPHLLTPPPCTPLSRDRQNSNCRQRPWEPPHQR</sequence>
<feature type="compositionally biased region" description="Pro residues" evidence="1">
    <location>
        <begin position="48"/>
        <end position="59"/>
    </location>
</feature>
<organism evidence="2 3">
    <name type="scientific">Phtheirospermum japonicum</name>
    <dbReference type="NCBI Taxonomy" id="374723"/>
    <lineage>
        <taxon>Eukaryota</taxon>
        <taxon>Viridiplantae</taxon>
        <taxon>Streptophyta</taxon>
        <taxon>Embryophyta</taxon>
        <taxon>Tracheophyta</taxon>
        <taxon>Spermatophyta</taxon>
        <taxon>Magnoliopsida</taxon>
        <taxon>eudicotyledons</taxon>
        <taxon>Gunneridae</taxon>
        <taxon>Pentapetalae</taxon>
        <taxon>asterids</taxon>
        <taxon>lamiids</taxon>
        <taxon>Lamiales</taxon>
        <taxon>Orobanchaceae</taxon>
        <taxon>Orobanchaceae incertae sedis</taxon>
        <taxon>Phtheirospermum</taxon>
    </lineage>
</organism>
<accession>A0A830DIQ9</accession>
<protein>
    <submittedName>
        <fullName evidence="2">Peptidyl-prolyl cis-trans isomerase 1</fullName>
    </submittedName>
</protein>
<keyword evidence="2" id="KW-0413">Isomerase</keyword>
<comment type="caution">
    <text evidence="2">The sequence shown here is derived from an EMBL/GenBank/DDBJ whole genome shotgun (WGS) entry which is preliminary data.</text>
</comment>
<feature type="compositionally biased region" description="Low complexity" evidence="1">
    <location>
        <begin position="14"/>
        <end position="31"/>
    </location>
</feature>
<evidence type="ECO:0000313" key="2">
    <source>
        <dbReference type="EMBL" id="GFQ07554.1"/>
    </source>
</evidence>